<reference evidence="1" key="1">
    <citation type="submission" date="2025-08" db="UniProtKB">
        <authorList>
            <consortium name="Ensembl"/>
        </authorList>
    </citation>
    <scope>IDENTIFICATION</scope>
</reference>
<evidence type="ECO:0000313" key="2">
    <source>
        <dbReference type="Proteomes" id="UP000694415"/>
    </source>
</evidence>
<dbReference type="Proteomes" id="UP000694415">
    <property type="component" value="Unplaced"/>
</dbReference>
<proteinExistence type="predicted"/>
<protein>
    <submittedName>
        <fullName evidence="1">Uncharacterized protein</fullName>
    </submittedName>
</protein>
<sequence length="110" mass="12469">MSQFSSTAIYSQLHEGCLGIVPSPLLNSRHLNSCKWPCKSTCVFVSISGCLSLHPCTQTSHVCQPSSCVSVGQIILHRVTDYRITQQIFRNDVRIFMDQKVEDWPLMLRQ</sequence>
<evidence type="ECO:0000313" key="1">
    <source>
        <dbReference type="Ensembl" id="ENSMSIP00000030613.1"/>
    </source>
</evidence>
<accession>A0A8C6I3P7</accession>
<organism evidence="1 2">
    <name type="scientific">Mus spicilegus</name>
    <name type="common">Mound-building mouse</name>
    <dbReference type="NCBI Taxonomy" id="10103"/>
    <lineage>
        <taxon>Eukaryota</taxon>
        <taxon>Metazoa</taxon>
        <taxon>Chordata</taxon>
        <taxon>Craniata</taxon>
        <taxon>Vertebrata</taxon>
        <taxon>Euteleostomi</taxon>
        <taxon>Mammalia</taxon>
        <taxon>Eutheria</taxon>
        <taxon>Euarchontoglires</taxon>
        <taxon>Glires</taxon>
        <taxon>Rodentia</taxon>
        <taxon>Myomorpha</taxon>
        <taxon>Muroidea</taxon>
        <taxon>Muridae</taxon>
        <taxon>Murinae</taxon>
        <taxon>Mus</taxon>
        <taxon>Mus</taxon>
    </lineage>
</organism>
<keyword evidence="2" id="KW-1185">Reference proteome</keyword>
<name>A0A8C6I3P7_MUSSI</name>
<dbReference type="AlphaFoldDB" id="A0A8C6I3P7"/>
<reference evidence="1" key="2">
    <citation type="submission" date="2025-09" db="UniProtKB">
        <authorList>
            <consortium name="Ensembl"/>
        </authorList>
    </citation>
    <scope>IDENTIFICATION</scope>
</reference>
<dbReference type="Ensembl" id="ENSMSIT00000038574.1">
    <property type="protein sequence ID" value="ENSMSIP00000030613.1"/>
    <property type="gene ID" value="ENSMSIG00000025654.1"/>
</dbReference>